<gene>
    <name evidence="1" type="ORF">EYF80_014487</name>
</gene>
<evidence type="ECO:0000313" key="1">
    <source>
        <dbReference type="EMBL" id="TNN75250.1"/>
    </source>
</evidence>
<proteinExistence type="predicted"/>
<reference evidence="1 2" key="1">
    <citation type="submission" date="2019-03" db="EMBL/GenBank/DDBJ databases">
        <title>First draft genome of Liparis tanakae, snailfish: a comprehensive survey of snailfish specific genes.</title>
        <authorList>
            <person name="Kim W."/>
            <person name="Song I."/>
            <person name="Jeong J.-H."/>
            <person name="Kim D."/>
            <person name="Kim S."/>
            <person name="Ryu S."/>
            <person name="Song J.Y."/>
            <person name="Lee S.K."/>
        </authorList>
    </citation>
    <scope>NUCLEOTIDE SEQUENCE [LARGE SCALE GENOMIC DNA]</scope>
    <source>
        <tissue evidence="1">Muscle</tissue>
    </source>
</reference>
<accession>A0A4Z2IBI2</accession>
<dbReference type="AlphaFoldDB" id="A0A4Z2IBI2"/>
<dbReference type="EMBL" id="SRLO01000105">
    <property type="protein sequence ID" value="TNN75250.1"/>
    <property type="molecule type" value="Genomic_DNA"/>
</dbReference>
<comment type="caution">
    <text evidence="1">The sequence shown here is derived from an EMBL/GenBank/DDBJ whole genome shotgun (WGS) entry which is preliminary data.</text>
</comment>
<name>A0A4Z2IBI2_9TELE</name>
<sequence length="66" mass="7841">MQFESSRSLESRLLARSRRCFLNVSMAAFTGFSMKCSSGYMPRYSCKEREGRRVIQETRWKEGRTY</sequence>
<dbReference type="Proteomes" id="UP000314294">
    <property type="component" value="Unassembled WGS sequence"/>
</dbReference>
<keyword evidence="2" id="KW-1185">Reference proteome</keyword>
<evidence type="ECO:0000313" key="2">
    <source>
        <dbReference type="Proteomes" id="UP000314294"/>
    </source>
</evidence>
<protein>
    <submittedName>
        <fullName evidence="1">Uncharacterized protein</fullName>
    </submittedName>
</protein>
<organism evidence="1 2">
    <name type="scientific">Liparis tanakae</name>
    <name type="common">Tanaka's snailfish</name>
    <dbReference type="NCBI Taxonomy" id="230148"/>
    <lineage>
        <taxon>Eukaryota</taxon>
        <taxon>Metazoa</taxon>
        <taxon>Chordata</taxon>
        <taxon>Craniata</taxon>
        <taxon>Vertebrata</taxon>
        <taxon>Euteleostomi</taxon>
        <taxon>Actinopterygii</taxon>
        <taxon>Neopterygii</taxon>
        <taxon>Teleostei</taxon>
        <taxon>Neoteleostei</taxon>
        <taxon>Acanthomorphata</taxon>
        <taxon>Eupercaria</taxon>
        <taxon>Perciformes</taxon>
        <taxon>Cottioidei</taxon>
        <taxon>Cottales</taxon>
        <taxon>Liparidae</taxon>
        <taxon>Liparis</taxon>
    </lineage>
</organism>